<evidence type="ECO:0000313" key="4">
    <source>
        <dbReference type="Proteomes" id="UP000000849"/>
    </source>
</evidence>
<dbReference type="PRINTS" id="PR00412">
    <property type="entry name" value="EPOXHYDRLASE"/>
</dbReference>
<feature type="domain" description="AB hydrolase-1" evidence="2">
    <location>
        <begin position="22"/>
        <end position="256"/>
    </location>
</feature>
<dbReference type="EMBL" id="CP001964">
    <property type="protein sequence ID" value="ADG75809.1"/>
    <property type="molecule type" value="Genomic_DNA"/>
</dbReference>
<dbReference type="STRING" id="446466.Cfla_2926"/>
<dbReference type="InterPro" id="IPR000073">
    <property type="entry name" value="AB_hydrolase_1"/>
</dbReference>
<sequence>MDGFTRDGLTFDVRDDGPPDGPAVVLLHGFPQDASAYDAVVPLLAAAGLRTLAPDQRGYSPRARPPGRRASTLRQLVADVVALLDAAGVAQAHVVGHDWGGTVAWAVASRRPGRVASLTVLGTPHPRAMRDGMRHGQARRSWYVAAFQVPWLPERALLAGGGARLRQALVDDGLEPDRADRYVARLRDPGALTAALAWYRALGVRHAGSAGRVRVPTTYVTAGQDPFFAPASVEATGRYVDGPFTRVDLDADHWLPEHRPAEVAEAVLARVSA</sequence>
<dbReference type="RefSeq" id="WP_013118140.1">
    <property type="nucleotide sequence ID" value="NC_014151.1"/>
</dbReference>
<gene>
    <name evidence="3" type="ordered locus">Cfla_2926</name>
</gene>
<keyword evidence="1 3" id="KW-0378">Hydrolase</keyword>
<dbReference type="InterPro" id="IPR000639">
    <property type="entry name" value="Epox_hydrolase-like"/>
</dbReference>
<accession>D5UKE8</accession>
<organism evidence="3 4">
    <name type="scientific">Cellulomonas flavigena (strain ATCC 482 / DSM 20109 / BCRC 11376 / JCM 18109 / NBRC 3775 / NCIMB 8073 / NRS 134)</name>
    <dbReference type="NCBI Taxonomy" id="446466"/>
    <lineage>
        <taxon>Bacteria</taxon>
        <taxon>Bacillati</taxon>
        <taxon>Actinomycetota</taxon>
        <taxon>Actinomycetes</taxon>
        <taxon>Micrococcales</taxon>
        <taxon>Cellulomonadaceae</taxon>
        <taxon>Cellulomonas</taxon>
    </lineage>
</organism>
<keyword evidence="4" id="KW-1185">Reference proteome</keyword>
<dbReference type="KEGG" id="cfl:Cfla_2926"/>
<dbReference type="Gene3D" id="3.40.50.1820">
    <property type="entry name" value="alpha/beta hydrolase"/>
    <property type="match status" value="1"/>
</dbReference>
<dbReference type="GO" id="GO:0016787">
    <property type="term" value="F:hydrolase activity"/>
    <property type="evidence" value="ECO:0007669"/>
    <property type="project" value="UniProtKB-KW"/>
</dbReference>
<dbReference type="HOGENOM" id="CLU_020336_7_3_11"/>
<evidence type="ECO:0000259" key="2">
    <source>
        <dbReference type="Pfam" id="PF00561"/>
    </source>
</evidence>
<dbReference type="Pfam" id="PF00561">
    <property type="entry name" value="Abhydrolase_1"/>
    <property type="match status" value="1"/>
</dbReference>
<dbReference type="PANTHER" id="PTHR43329">
    <property type="entry name" value="EPOXIDE HYDROLASE"/>
    <property type="match status" value="1"/>
</dbReference>
<reference evidence="3 4" key="1">
    <citation type="journal article" date="2010" name="Stand. Genomic Sci.">
        <title>Complete genome sequence of Cellulomonas flavigena type strain (134).</title>
        <authorList>
            <person name="Abt B."/>
            <person name="Foster B."/>
            <person name="Lapidus A."/>
            <person name="Clum A."/>
            <person name="Sun H."/>
            <person name="Pukall R."/>
            <person name="Lucas S."/>
            <person name="Glavina Del Rio T."/>
            <person name="Nolan M."/>
            <person name="Tice H."/>
            <person name="Cheng J.F."/>
            <person name="Pitluck S."/>
            <person name="Liolios K."/>
            <person name="Ivanova N."/>
            <person name="Mavromatis K."/>
            <person name="Ovchinnikova G."/>
            <person name="Pati A."/>
            <person name="Goodwin L."/>
            <person name="Chen A."/>
            <person name="Palaniappan K."/>
            <person name="Land M."/>
            <person name="Hauser L."/>
            <person name="Chang Y.J."/>
            <person name="Jeffries C.D."/>
            <person name="Rohde M."/>
            <person name="Goker M."/>
            <person name="Woyke T."/>
            <person name="Bristow J."/>
            <person name="Eisen J.A."/>
            <person name="Markowitz V."/>
            <person name="Hugenholtz P."/>
            <person name="Kyrpides N.C."/>
            <person name="Klenk H.P."/>
        </authorList>
    </citation>
    <scope>NUCLEOTIDE SEQUENCE [LARGE SCALE GENOMIC DNA]</scope>
    <source>
        <strain evidence="4">ATCC 482 / DSM 20109 / BCRC 11376 / JCM 18109 / NBRC 3775 / NCIMB 8073 / NRS 134</strain>
    </source>
</reference>
<evidence type="ECO:0000256" key="1">
    <source>
        <dbReference type="ARBA" id="ARBA00022801"/>
    </source>
</evidence>
<dbReference type="Proteomes" id="UP000000849">
    <property type="component" value="Chromosome"/>
</dbReference>
<dbReference type="AlphaFoldDB" id="D5UKE8"/>
<name>D5UKE8_CELFN</name>
<dbReference type="eggNOG" id="COG0596">
    <property type="taxonomic scope" value="Bacteria"/>
</dbReference>
<dbReference type="PRINTS" id="PR00111">
    <property type="entry name" value="ABHYDROLASE"/>
</dbReference>
<dbReference type="SUPFAM" id="SSF53474">
    <property type="entry name" value="alpha/beta-Hydrolases"/>
    <property type="match status" value="1"/>
</dbReference>
<dbReference type="InterPro" id="IPR029058">
    <property type="entry name" value="AB_hydrolase_fold"/>
</dbReference>
<dbReference type="OrthoDB" id="2987348at2"/>
<protein>
    <submittedName>
        <fullName evidence="3">Alpha/beta hydrolase fold protein</fullName>
    </submittedName>
</protein>
<evidence type="ECO:0000313" key="3">
    <source>
        <dbReference type="EMBL" id="ADG75809.1"/>
    </source>
</evidence>
<proteinExistence type="predicted"/>